<dbReference type="PANTHER" id="PTHR36206:SF4">
    <property type="entry name" value="HYPOTHETICAL CONSERVED PROTEIN (EUROFUNG)-RELATED"/>
    <property type="match status" value="1"/>
</dbReference>
<dbReference type="SUPFAM" id="SSF57701">
    <property type="entry name" value="Zn2/Cys6 DNA-binding domain"/>
    <property type="match status" value="1"/>
</dbReference>
<name>A0A9P7RC03_9PEZI</name>
<dbReference type="Pfam" id="PF11951">
    <property type="entry name" value="Fungal_trans_2"/>
    <property type="match status" value="1"/>
</dbReference>
<evidence type="ECO:0000256" key="6">
    <source>
        <dbReference type="ARBA" id="ARBA00023242"/>
    </source>
</evidence>
<dbReference type="Proteomes" id="UP000699042">
    <property type="component" value="Unassembled WGS sequence"/>
</dbReference>
<reference evidence="8" key="1">
    <citation type="submission" date="2021-05" db="EMBL/GenBank/DDBJ databases">
        <title>Comparative genomics of three Colletotrichum scovillei strains and genetic complementation revealed genes involved fungal growth and virulence on chili pepper.</title>
        <authorList>
            <person name="Hsieh D.-K."/>
            <person name="Chuang S.-C."/>
            <person name="Chen C.-Y."/>
            <person name="Chao Y.-T."/>
            <person name="Lu M.-Y.J."/>
            <person name="Lee M.-H."/>
            <person name="Shih M.-C."/>
        </authorList>
    </citation>
    <scope>NUCLEOTIDE SEQUENCE</scope>
    <source>
        <strain evidence="8">Coll-153</strain>
    </source>
</reference>
<dbReference type="CDD" id="cd00067">
    <property type="entry name" value="GAL4"/>
    <property type="match status" value="1"/>
</dbReference>
<proteinExistence type="predicted"/>
<accession>A0A9P7RC03</accession>
<evidence type="ECO:0000256" key="1">
    <source>
        <dbReference type="ARBA" id="ARBA00022723"/>
    </source>
</evidence>
<dbReference type="GO" id="GO:0000981">
    <property type="term" value="F:DNA-binding transcription factor activity, RNA polymerase II-specific"/>
    <property type="evidence" value="ECO:0007669"/>
    <property type="project" value="InterPro"/>
</dbReference>
<dbReference type="InterPro" id="IPR021858">
    <property type="entry name" value="Fun_TF"/>
</dbReference>
<keyword evidence="4" id="KW-0238">DNA-binding</keyword>
<evidence type="ECO:0000256" key="4">
    <source>
        <dbReference type="ARBA" id="ARBA00023125"/>
    </source>
</evidence>
<dbReference type="GO" id="GO:0003677">
    <property type="term" value="F:DNA binding"/>
    <property type="evidence" value="ECO:0007669"/>
    <property type="project" value="UniProtKB-KW"/>
</dbReference>
<evidence type="ECO:0000256" key="2">
    <source>
        <dbReference type="ARBA" id="ARBA00022833"/>
    </source>
</evidence>
<organism evidence="8 9">
    <name type="scientific">Colletotrichum scovillei</name>
    <dbReference type="NCBI Taxonomy" id="1209932"/>
    <lineage>
        <taxon>Eukaryota</taxon>
        <taxon>Fungi</taxon>
        <taxon>Dikarya</taxon>
        <taxon>Ascomycota</taxon>
        <taxon>Pezizomycotina</taxon>
        <taxon>Sordariomycetes</taxon>
        <taxon>Hypocreomycetidae</taxon>
        <taxon>Glomerellales</taxon>
        <taxon>Glomerellaceae</taxon>
        <taxon>Colletotrichum</taxon>
        <taxon>Colletotrichum acutatum species complex</taxon>
    </lineage>
</organism>
<evidence type="ECO:0000259" key="7">
    <source>
        <dbReference type="PROSITE" id="PS50048"/>
    </source>
</evidence>
<dbReference type="AlphaFoldDB" id="A0A9P7RC03"/>
<evidence type="ECO:0000313" key="8">
    <source>
        <dbReference type="EMBL" id="KAG7054705.1"/>
    </source>
</evidence>
<dbReference type="GO" id="GO:0008270">
    <property type="term" value="F:zinc ion binding"/>
    <property type="evidence" value="ECO:0007669"/>
    <property type="project" value="InterPro"/>
</dbReference>
<evidence type="ECO:0000256" key="3">
    <source>
        <dbReference type="ARBA" id="ARBA00023015"/>
    </source>
</evidence>
<dbReference type="InterPro" id="IPR052360">
    <property type="entry name" value="Transcr_Regulatory_Proteins"/>
</dbReference>
<keyword evidence="2" id="KW-0862">Zinc</keyword>
<keyword evidence="3" id="KW-0805">Transcription regulation</keyword>
<feature type="domain" description="Zn(2)-C6 fungal-type" evidence="7">
    <location>
        <begin position="6"/>
        <end position="31"/>
    </location>
</feature>
<dbReference type="InterPro" id="IPR001138">
    <property type="entry name" value="Zn2Cys6_DnaBD"/>
</dbReference>
<dbReference type="Gene3D" id="4.10.240.10">
    <property type="entry name" value="Zn(2)-C6 fungal-type DNA-binding domain"/>
    <property type="match status" value="1"/>
</dbReference>
<gene>
    <name evidence="8" type="ORF">JMJ77_007181</name>
</gene>
<keyword evidence="1" id="KW-0479">Metal-binding</keyword>
<dbReference type="PANTHER" id="PTHR36206">
    <property type="entry name" value="ASPERCRYPTIN BIOSYNTHESIS CLUSTER-SPECIFIC TRANSCRIPTION REGULATOR ATNN-RELATED"/>
    <property type="match status" value="1"/>
</dbReference>
<dbReference type="PROSITE" id="PS50048">
    <property type="entry name" value="ZN2_CY6_FUNGAL_2"/>
    <property type="match status" value="1"/>
</dbReference>
<keyword evidence="6" id="KW-0539">Nucleus</keyword>
<keyword evidence="9" id="KW-1185">Reference proteome</keyword>
<dbReference type="SMART" id="SM00066">
    <property type="entry name" value="GAL4"/>
    <property type="match status" value="1"/>
</dbReference>
<dbReference type="Pfam" id="PF00172">
    <property type="entry name" value="Zn_clus"/>
    <property type="match status" value="1"/>
</dbReference>
<dbReference type="EMBL" id="JAESDN010000002">
    <property type="protein sequence ID" value="KAG7054705.1"/>
    <property type="molecule type" value="Genomic_DNA"/>
</dbReference>
<keyword evidence="5" id="KW-0804">Transcription</keyword>
<protein>
    <submittedName>
        <fullName evidence="8">C6 zinc finger protein</fullName>
    </submittedName>
</protein>
<evidence type="ECO:0000256" key="5">
    <source>
        <dbReference type="ARBA" id="ARBA00023163"/>
    </source>
</evidence>
<evidence type="ECO:0000313" key="9">
    <source>
        <dbReference type="Proteomes" id="UP000699042"/>
    </source>
</evidence>
<comment type="caution">
    <text evidence="8">The sequence shown here is derived from an EMBL/GenBank/DDBJ whole genome shotgun (WGS) entry which is preliminary data.</text>
</comment>
<dbReference type="InterPro" id="IPR036864">
    <property type="entry name" value="Zn2-C6_fun-type_DNA-bd_sf"/>
</dbReference>
<sequence>MEQHICRQRRVKCDETRPSCLRCVKRKITCSGFQATKTQVGSCRTLVPTVKIPSILSSPGSAIFRSEWEKVYFETWISAKNELCGDELFDVFSVMVTQVATQNCLLKEAVLALGALKIALIQQTDLLPLEQSKASVHYRTALSRYGNAMRTLVAIAANEDTISTILQCCIVFFCFDLLDGNHKAAHVHIHYGTRILRNFLRARCPGTDLDICANSPVPYLIDGSMVHIFQRCNSVSYVHLAPRRPCQPSEPQLDAGVDTSTTLKTILPQSFSSVKEAVRWLDLIQNALFAPIIASKQPSSLGGRWKTERRRFLEILDNWAVAFRPQAAQEAQAGGDNPRPREQVIATEMQWHNAYIFVYTSHYHHYPSLVEMESRFRAIVNLANLLTDRPHRAKPVIPLTISGSLLPLFVVANKCRNVEVRLAAEKAVRRLNHRVEGLWDSRAALALIEWARRTEDAYMTQFDDSETVWTRLRGRYILFGGRQGDQPNQAVVGSQVLEDGEWVYHEETLTW</sequence>